<dbReference type="PRINTS" id="PR00034">
    <property type="entry name" value="HTHCRP"/>
</dbReference>
<dbReference type="InterPro" id="IPR012318">
    <property type="entry name" value="HTH_CRP"/>
</dbReference>
<protein>
    <submittedName>
        <fullName evidence="7">Nitrogen fixation regulation protein FixK</fullName>
    </submittedName>
</protein>
<keyword evidence="1" id="KW-0805">Transcription regulation</keyword>
<dbReference type="InterPro" id="IPR000595">
    <property type="entry name" value="cNMP-bd_dom"/>
</dbReference>
<evidence type="ECO:0000259" key="6">
    <source>
        <dbReference type="PROSITE" id="PS51063"/>
    </source>
</evidence>
<keyword evidence="2" id="KW-0238">DNA-binding</keyword>
<dbReference type="PANTHER" id="PTHR24567">
    <property type="entry name" value="CRP FAMILY TRANSCRIPTIONAL REGULATORY PROTEIN"/>
    <property type="match status" value="1"/>
</dbReference>
<dbReference type="PANTHER" id="PTHR24567:SF75">
    <property type="entry name" value="FUMARATE AND NITRATE REDUCTION REGULATORY PROTEIN"/>
    <property type="match status" value="1"/>
</dbReference>
<dbReference type="SUPFAM" id="SSF46785">
    <property type="entry name" value="Winged helix' DNA-binding domain"/>
    <property type="match status" value="1"/>
</dbReference>
<evidence type="ECO:0000256" key="3">
    <source>
        <dbReference type="ARBA" id="ARBA00023163"/>
    </source>
</evidence>
<feature type="domain" description="HTH crp-type" evidence="6">
    <location>
        <begin position="172"/>
        <end position="245"/>
    </location>
</feature>
<evidence type="ECO:0000313" key="7">
    <source>
        <dbReference type="EMBL" id="GLK77204.1"/>
    </source>
</evidence>
<dbReference type="Pfam" id="PF00027">
    <property type="entry name" value="cNMP_binding"/>
    <property type="match status" value="1"/>
</dbReference>
<dbReference type="PROSITE" id="PS51063">
    <property type="entry name" value="HTH_CRP_2"/>
    <property type="match status" value="1"/>
</dbReference>
<dbReference type="CDD" id="cd00092">
    <property type="entry name" value="HTH_CRP"/>
    <property type="match status" value="1"/>
</dbReference>
<organism evidence="7 8">
    <name type="scientific">Methylopila jiangsuensis</name>
    <dbReference type="NCBI Taxonomy" id="586230"/>
    <lineage>
        <taxon>Bacteria</taxon>
        <taxon>Pseudomonadati</taxon>
        <taxon>Pseudomonadota</taxon>
        <taxon>Alphaproteobacteria</taxon>
        <taxon>Hyphomicrobiales</taxon>
        <taxon>Methylopilaceae</taxon>
        <taxon>Methylopila</taxon>
    </lineage>
</organism>
<sequence length="253" mass="26851">MTPALAPALLPTPALGQRLRPHAAATPLTGCDGCPARALAVCQALADGELDAFGDIGDQQRFAPKETLFRQGDDADAVYTITSGMVRLYRLLSDGRRQILGFLLPGDFIGLAPDARYASTAEAVTPVGVCRFDAHAYAALAERKPHLLASLRRAAADELAAAQDHIVLLGRRSAEERVAAFLIALRGRLARRGGGAVTIALPMSRQDLADHLGLTIETVSRVISRLARERTLLVVPDGVRVLDAPRLQALAAA</sequence>
<dbReference type="Gene3D" id="1.10.10.10">
    <property type="entry name" value="Winged helix-like DNA-binding domain superfamily/Winged helix DNA-binding domain"/>
    <property type="match status" value="1"/>
</dbReference>
<comment type="caution">
    <text evidence="7">The sequence shown here is derived from an EMBL/GenBank/DDBJ whole genome shotgun (WGS) entry which is preliminary data.</text>
</comment>
<dbReference type="InterPro" id="IPR050397">
    <property type="entry name" value="Env_Response_Regulators"/>
</dbReference>
<reference evidence="7" key="2">
    <citation type="submission" date="2023-01" db="EMBL/GenBank/DDBJ databases">
        <authorList>
            <person name="Sun Q."/>
            <person name="Evtushenko L."/>
        </authorList>
    </citation>
    <scope>NUCLEOTIDE SEQUENCE</scope>
    <source>
        <strain evidence="7">VKM B-2555</strain>
    </source>
</reference>
<dbReference type="PROSITE" id="PS50042">
    <property type="entry name" value="CNMP_BINDING_3"/>
    <property type="match status" value="1"/>
</dbReference>
<accession>A0A9W6JJG7</accession>
<dbReference type="RefSeq" id="WP_271205061.1">
    <property type="nucleotide sequence ID" value="NZ_BSFK01000013.1"/>
</dbReference>
<evidence type="ECO:0000256" key="2">
    <source>
        <dbReference type="ARBA" id="ARBA00023125"/>
    </source>
</evidence>
<dbReference type="Pfam" id="PF13545">
    <property type="entry name" value="HTH_Crp_2"/>
    <property type="match status" value="1"/>
</dbReference>
<dbReference type="GO" id="GO:0005829">
    <property type="term" value="C:cytosol"/>
    <property type="evidence" value="ECO:0007669"/>
    <property type="project" value="TreeGrafter"/>
</dbReference>
<dbReference type="Proteomes" id="UP001143364">
    <property type="component" value="Unassembled WGS sequence"/>
</dbReference>
<keyword evidence="3" id="KW-0804">Transcription</keyword>
<dbReference type="SUPFAM" id="SSF51206">
    <property type="entry name" value="cAMP-binding domain-like"/>
    <property type="match status" value="1"/>
</dbReference>
<dbReference type="CDD" id="cd00038">
    <property type="entry name" value="CAP_ED"/>
    <property type="match status" value="1"/>
</dbReference>
<dbReference type="GO" id="GO:0003677">
    <property type="term" value="F:DNA binding"/>
    <property type="evidence" value="ECO:0007669"/>
    <property type="project" value="UniProtKB-KW"/>
</dbReference>
<dbReference type="FunFam" id="1.10.10.10:FF:000028">
    <property type="entry name" value="Fumarate/nitrate reduction transcriptional regulator Fnr"/>
    <property type="match status" value="1"/>
</dbReference>
<dbReference type="AlphaFoldDB" id="A0A9W6JJG7"/>
<evidence type="ECO:0000313" key="8">
    <source>
        <dbReference type="Proteomes" id="UP001143364"/>
    </source>
</evidence>
<dbReference type="SMART" id="SM00419">
    <property type="entry name" value="HTH_CRP"/>
    <property type="match status" value="1"/>
</dbReference>
<keyword evidence="8" id="KW-1185">Reference proteome</keyword>
<dbReference type="SMART" id="SM00100">
    <property type="entry name" value="cNMP"/>
    <property type="match status" value="1"/>
</dbReference>
<dbReference type="InterPro" id="IPR014710">
    <property type="entry name" value="RmlC-like_jellyroll"/>
</dbReference>
<dbReference type="InterPro" id="IPR036390">
    <property type="entry name" value="WH_DNA-bd_sf"/>
</dbReference>
<evidence type="ECO:0000256" key="1">
    <source>
        <dbReference type="ARBA" id="ARBA00023015"/>
    </source>
</evidence>
<dbReference type="InterPro" id="IPR018490">
    <property type="entry name" value="cNMP-bd_dom_sf"/>
</dbReference>
<feature type="domain" description="Cyclic nucleotide-binding" evidence="5">
    <location>
        <begin position="41"/>
        <end position="110"/>
    </location>
</feature>
<dbReference type="Gene3D" id="2.60.120.10">
    <property type="entry name" value="Jelly Rolls"/>
    <property type="match status" value="1"/>
</dbReference>
<reference evidence="7" key="1">
    <citation type="journal article" date="2014" name="Int. J. Syst. Evol. Microbiol.">
        <title>Complete genome sequence of Corynebacterium casei LMG S-19264T (=DSM 44701T), isolated from a smear-ripened cheese.</title>
        <authorList>
            <consortium name="US DOE Joint Genome Institute (JGI-PGF)"/>
            <person name="Walter F."/>
            <person name="Albersmeier A."/>
            <person name="Kalinowski J."/>
            <person name="Ruckert C."/>
        </authorList>
    </citation>
    <scope>NUCLEOTIDE SEQUENCE</scope>
    <source>
        <strain evidence="7">VKM B-2555</strain>
    </source>
</reference>
<name>A0A9W6JJG7_9HYPH</name>
<dbReference type="InterPro" id="IPR036388">
    <property type="entry name" value="WH-like_DNA-bd_sf"/>
</dbReference>
<evidence type="ECO:0000259" key="5">
    <source>
        <dbReference type="PROSITE" id="PS50042"/>
    </source>
</evidence>
<proteinExistence type="predicted"/>
<gene>
    <name evidence="7" type="primary">fixK</name>
    <name evidence="7" type="ORF">GCM10008171_24580</name>
</gene>
<keyword evidence="4" id="KW-0535">Nitrogen fixation</keyword>
<dbReference type="GO" id="GO:0003700">
    <property type="term" value="F:DNA-binding transcription factor activity"/>
    <property type="evidence" value="ECO:0007669"/>
    <property type="project" value="TreeGrafter"/>
</dbReference>
<evidence type="ECO:0000256" key="4">
    <source>
        <dbReference type="ARBA" id="ARBA00023231"/>
    </source>
</evidence>
<dbReference type="EMBL" id="BSFK01000013">
    <property type="protein sequence ID" value="GLK77204.1"/>
    <property type="molecule type" value="Genomic_DNA"/>
</dbReference>